<dbReference type="EMBL" id="JANSHE010000548">
    <property type="protein sequence ID" value="KAJ3009449.1"/>
    <property type="molecule type" value="Genomic_DNA"/>
</dbReference>
<dbReference type="Proteomes" id="UP001144978">
    <property type="component" value="Unassembled WGS sequence"/>
</dbReference>
<proteinExistence type="predicted"/>
<sequence length="335" mass="37158">MSTNNSAYGGWELFTTIFGVGAVVFGIVCRLLVKQLPSRKLAHLCDVLGETQSFLGDCVEEGILKECHIRAFQKRLTTLRNRTNEVRATVHAATTWFEDFANWKAGLSSKISRLVRDVKKVRYNISTTSAREREKRARAEVARGLTNESDASISDEASMPPDEEPTTPIPQARQQLHWSPCRVFPWWRASAHDVHPTTGEGTEADLPSYSPHERGHHDVVSSDGPSLQPPLHGMSSSATASDCTSNAPSLPSSYTLSSQPSDQPRCKDKPLRTLHRHCARGPVRLGSSYRKQRSRASSGTEVLLLSSVTLSSIEPLDTDDEEWEDFLVQKVQIAH</sequence>
<evidence type="ECO:0000313" key="1">
    <source>
        <dbReference type="EMBL" id="KAJ3009449.1"/>
    </source>
</evidence>
<reference evidence="1" key="1">
    <citation type="submission" date="2022-08" db="EMBL/GenBank/DDBJ databases">
        <title>Genome Sequence of Pycnoporus sanguineus.</title>
        <authorList>
            <person name="Buettner E."/>
        </authorList>
    </citation>
    <scope>NUCLEOTIDE SEQUENCE</scope>
    <source>
        <strain evidence="1">CG-C14</strain>
    </source>
</reference>
<gene>
    <name evidence="1" type="ORF">NUW54_g2778</name>
</gene>
<organism evidence="1 2">
    <name type="scientific">Trametes sanguinea</name>
    <dbReference type="NCBI Taxonomy" id="158606"/>
    <lineage>
        <taxon>Eukaryota</taxon>
        <taxon>Fungi</taxon>
        <taxon>Dikarya</taxon>
        <taxon>Basidiomycota</taxon>
        <taxon>Agaricomycotina</taxon>
        <taxon>Agaricomycetes</taxon>
        <taxon>Polyporales</taxon>
        <taxon>Polyporaceae</taxon>
        <taxon>Trametes</taxon>
    </lineage>
</organism>
<accession>A0ACC1Q2V2</accession>
<keyword evidence="2" id="KW-1185">Reference proteome</keyword>
<protein>
    <submittedName>
        <fullName evidence="1">Uncharacterized protein</fullName>
    </submittedName>
</protein>
<comment type="caution">
    <text evidence="1">The sequence shown here is derived from an EMBL/GenBank/DDBJ whole genome shotgun (WGS) entry which is preliminary data.</text>
</comment>
<evidence type="ECO:0000313" key="2">
    <source>
        <dbReference type="Proteomes" id="UP001144978"/>
    </source>
</evidence>
<name>A0ACC1Q2V2_9APHY</name>